<comment type="caution">
    <text evidence="1">The sequence shown here is derived from an EMBL/GenBank/DDBJ whole genome shotgun (WGS) entry which is preliminary data.</text>
</comment>
<proteinExistence type="predicted"/>
<accession>A0ACC2M9V7</accession>
<protein>
    <submittedName>
        <fullName evidence="1">Uncharacterized protein</fullName>
    </submittedName>
</protein>
<evidence type="ECO:0000313" key="2">
    <source>
        <dbReference type="Proteomes" id="UP001234297"/>
    </source>
</evidence>
<organism evidence="1 2">
    <name type="scientific">Persea americana</name>
    <name type="common">Avocado</name>
    <dbReference type="NCBI Taxonomy" id="3435"/>
    <lineage>
        <taxon>Eukaryota</taxon>
        <taxon>Viridiplantae</taxon>
        <taxon>Streptophyta</taxon>
        <taxon>Embryophyta</taxon>
        <taxon>Tracheophyta</taxon>
        <taxon>Spermatophyta</taxon>
        <taxon>Magnoliopsida</taxon>
        <taxon>Magnoliidae</taxon>
        <taxon>Laurales</taxon>
        <taxon>Lauraceae</taxon>
        <taxon>Persea</taxon>
    </lineage>
</organism>
<name>A0ACC2M9V7_PERAE</name>
<keyword evidence="2" id="KW-1185">Reference proteome</keyword>
<gene>
    <name evidence="1" type="ORF">MRB53_018636</name>
</gene>
<dbReference type="EMBL" id="CM056813">
    <property type="protein sequence ID" value="KAJ8641942.1"/>
    <property type="molecule type" value="Genomic_DNA"/>
</dbReference>
<dbReference type="Proteomes" id="UP001234297">
    <property type="component" value="Chromosome 5"/>
</dbReference>
<evidence type="ECO:0000313" key="1">
    <source>
        <dbReference type="EMBL" id="KAJ8641942.1"/>
    </source>
</evidence>
<sequence>MRNSFKAEGHDAAVMWAIGDGALQCEWESEMAVLAQFQNNLRRSPTTTLPCPQEEKKSRSQSFLSSLQSSTTYWAMDNSTPTTDSQIQVYQESANIAVTESLPQSIQMPVMYFSQHMPIMHPSHQSQQMPMIYFSQQVPIMHSMQYLQHPATEQIPFIGVTDSSSHSVEMPVHSSQHVHSSSTSATQEMIHAPLIKMMLLSIQVPMMNMGLHFSWCERRTNLIQADAND</sequence>
<reference evidence="1 2" key="1">
    <citation type="journal article" date="2022" name="Hortic Res">
        <title>A haplotype resolved chromosomal level avocado genome allows analysis of novel avocado genes.</title>
        <authorList>
            <person name="Nath O."/>
            <person name="Fletcher S.J."/>
            <person name="Hayward A."/>
            <person name="Shaw L.M."/>
            <person name="Masouleh A.K."/>
            <person name="Furtado A."/>
            <person name="Henry R.J."/>
            <person name="Mitter N."/>
        </authorList>
    </citation>
    <scope>NUCLEOTIDE SEQUENCE [LARGE SCALE GENOMIC DNA]</scope>
    <source>
        <strain evidence="2">cv. Hass</strain>
    </source>
</reference>